<evidence type="ECO:0000256" key="6">
    <source>
        <dbReference type="ARBA" id="ARBA00022840"/>
    </source>
</evidence>
<evidence type="ECO:0000256" key="5">
    <source>
        <dbReference type="ARBA" id="ARBA00022741"/>
    </source>
</evidence>
<organism evidence="11 12">
    <name type="scientific">Solimonas aquatica</name>
    <dbReference type="NCBI Taxonomy" id="489703"/>
    <lineage>
        <taxon>Bacteria</taxon>
        <taxon>Pseudomonadati</taxon>
        <taxon>Pseudomonadota</taxon>
        <taxon>Gammaproteobacteria</taxon>
        <taxon>Nevskiales</taxon>
        <taxon>Nevskiaceae</taxon>
        <taxon>Solimonas</taxon>
    </lineage>
</organism>
<dbReference type="GO" id="GO:0005524">
    <property type="term" value="F:ATP binding"/>
    <property type="evidence" value="ECO:0007669"/>
    <property type="project" value="UniProtKB-KW"/>
</dbReference>
<accession>A0A1H9L8G0</accession>
<dbReference type="PROSITE" id="PS00211">
    <property type="entry name" value="ABC_TRANSPORTER_1"/>
    <property type="match status" value="1"/>
</dbReference>
<dbReference type="EC" id="7.4.2.9" evidence="8"/>
<evidence type="ECO:0000256" key="9">
    <source>
        <dbReference type="ARBA" id="ARBA00047356"/>
    </source>
</evidence>
<dbReference type="InterPro" id="IPR003593">
    <property type="entry name" value="AAA+_ATPase"/>
</dbReference>
<evidence type="ECO:0000256" key="2">
    <source>
        <dbReference type="ARBA" id="ARBA00005417"/>
    </source>
</evidence>
<comment type="subcellular location">
    <subcellularLocation>
        <location evidence="1">Cell inner membrane</location>
        <topology evidence="1">Peripheral membrane protein</topology>
    </subcellularLocation>
</comment>
<protein>
    <recommendedName>
        <fullName evidence="8">ABC-type dipeptide transporter</fullName>
        <ecNumber evidence="8">7.4.2.9</ecNumber>
    </recommendedName>
</protein>
<evidence type="ECO:0000313" key="12">
    <source>
        <dbReference type="Proteomes" id="UP000199233"/>
    </source>
</evidence>
<evidence type="ECO:0000256" key="3">
    <source>
        <dbReference type="ARBA" id="ARBA00022448"/>
    </source>
</evidence>
<dbReference type="Proteomes" id="UP000199233">
    <property type="component" value="Unassembled WGS sequence"/>
</dbReference>
<dbReference type="OrthoDB" id="9784450at2"/>
<dbReference type="PANTHER" id="PTHR43297">
    <property type="entry name" value="OLIGOPEPTIDE TRANSPORT ATP-BINDING PROTEIN APPD"/>
    <property type="match status" value="1"/>
</dbReference>
<dbReference type="PROSITE" id="PS50893">
    <property type="entry name" value="ABC_TRANSPORTER_2"/>
    <property type="match status" value="1"/>
</dbReference>
<keyword evidence="6 11" id="KW-0067">ATP-binding</keyword>
<dbReference type="InterPro" id="IPR050388">
    <property type="entry name" value="ABC_Ni/Peptide_Import"/>
</dbReference>
<keyword evidence="5" id="KW-0547">Nucleotide-binding</keyword>
<comment type="catalytic activity">
    <reaction evidence="9">
        <text>a dipeptide(out) + ATP + H2O = a dipeptide(in) + ADP + phosphate + H(+)</text>
        <dbReference type="Rhea" id="RHEA:23120"/>
        <dbReference type="ChEBI" id="CHEBI:15377"/>
        <dbReference type="ChEBI" id="CHEBI:15378"/>
        <dbReference type="ChEBI" id="CHEBI:30616"/>
        <dbReference type="ChEBI" id="CHEBI:43474"/>
        <dbReference type="ChEBI" id="CHEBI:90799"/>
        <dbReference type="ChEBI" id="CHEBI:456216"/>
        <dbReference type="EC" id="7.4.2.9"/>
    </reaction>
</comment>
<dbReference type="EMBL" id="FOFS01000015">
    <property type="protein sequence ID" value="SER07455.1"/>
    <property type="molecule type" value="Genomic_DNA"/>
</dbReference>
<dbReference type="PANTHER" id="PTHR43297:SF2">
    <property type="entry name" value="DIPEPTIDE TRANSPORT ATP-BINDING PROTEIN DPPD"/>
    <property type="match status" value="1"/>
</dbReference>
<comment type="similarity">
    <text evidence="2">Belongs to the ABC transporter superfamily.</text>
</comment>
<gene>
    <name evidence="11" type="ORF">SAMN04488038_11556</name>
</gene>
<dbReference type="Gene3D" id="3.40.50.300">
    <property type="entry name" value="P-loop containing nucleotide triphosphate hydrolases"/>
    <property type="match status" value="1"/>
</dbReference>
<dbReference type="GO" id="GO:0005886">
    <property type="term" value="C:plasma membrane"/>
    <property type="evidence" value="ECO:0007669"/>
    <property type="project" value="UniProtKB-SubCell"/>
</dbReference>
<dbReference type="STRING" id="489703.SAMN04488038_11556"/>
<keyword evidence="7" id="KW-0472">Membrane</keyword>
<dbReference type="InterPro" id="IPR027417">
    <property type="entry name" value="P-loop_NTPase"/>
</dbReference>
<reference evidence="11 12" key="1">
    <citation type="submission" date="2016-10" db="EMBL/GenBank/DDBJ databases">
        <authorList>
            <person name="de Groot N.N."/>
        </authorList>
    </citation>
    <scope>NUCLEOTIDE SEQUENCE [LARGE SCALE GENOMIC DNA]</scope>
    <source>
        <strain evidence="11 12">DSM 25927</strain>
    </source>
</reference>
<dbReference type="CDD" id="cd03257">
    <property type="entry name" value="ABC_NikE_OppD_transporters"/>
    <property type="match status" value="1"/>
</dbReference>
<dbReference type="InterPro" id="IPR017871">
    <property type="entry name" value="ABC_transporter-like_CS"/>
</dbReference>
<evidence type="ECO:0000259" key="10">
    <source>
        <dbReference type="PROSITE" id="PS50893"/>
    </source>
</evidence>
<keyword evidence="3" id="KW-0813">Transport</keyword>
<evidence type="ECO:0000256" key="4">
    <source>
        <dbReference type="ARBA" id="ARBA00022475"/>
    </source>
</evidence>
<dbReference type="SUPFAM" id="SSF52540">
    <property type="entry name" value="P-loop containing nucleoside triphosphate hydrolases"/>
    <property type="match status" value="1"/>
</dbReference>
<name>A0A1H9L8G0_9GAMM</name>
<dbReference type="GO" id="GO:0055085">
    <property type="term" value="P:transmembrane transport"/>
    <property type="evidence" value="ECO:0007669"/>
    <property type="project" value="UniProtKB-ARBA"/>
</dbReference>
<keyword evidence="12" id="KW-1185">Reference proteome</keyword>
<dbReference type="RefSeq" id="WP_093289044.1">
    <property type="nucleotide sequence ID" value="NZ_FOFS01000015.1"/>
</dbReference>
<proteinExistence type="inferred from homology"/>
<evidence type="ECO:0000256" key="8">
    <source>
        <dbReference type="ARBA" id="ARBA00038852"/>
    </source>
</evidence>
<feature type="domain" description="ABC transporter" evidence="10">
    <location>
        <begin position="4"/>
        <end position="249"/>
    </location>
</feature>
<dbReference type="AlphaFoldDB" id="A0A1H9L8G0"/>
<dbReference type="GO" id="GO:0016887">
    <property type="term" value="F:ATP hydrolysis activity"/>
    <property type="evidence" value="ECO:0007669"/>
    <property type="project" value="InterPro"/>
</dbReference>
<dbReference type="FunFam" id="3.40.50.300:FF:000016">
    <property type="entry name" value="Oligopeptide ABC transporter ATP-binding component"/>
    <property type="match status" value="1"/>
</dbReference>
<dbReference type="GO" id="GO:0015833">
    <property type="term" value="P:peptide transport"/>
    <property type="evidence" value="ECO:0007669"/>
    <property type="project" value="InterPro"/>
</dbReference>
<evidence type="ECO:0000313" key="11">
    <source>
        <dbReference type="EMBL" id="SER07455.1"/>
    </source>
</evidence>
<evidence type="ECO:0000256" key="1">
    <source>
        <dbReference type="ARBA" id="ARBA00004417"/>
    </source>
</evidence>
<keyword evidence="4" id="KW-1003">Cell membrane</keyword>
<dbReference type="InterPro" id="IPR013563">
    <property type="entry name" value="Oligopep_ABC_C"/>
</dbReference>
<evidence type="ECO:0000256" key="7">
    <source>
        <dbReference type="ARBA" id="ARBA00023136"/>
    </source>
</evidence>
<dbReference type="Pfam" id="PF08352">
    <property type="entry name" value="oligo_HPY"/>
    <property type="match status" value="1"/>
</dbReference>
<dbReference type="InterPro" id="IPR003439">
    <property type="entry name" value="ABC_transporter-like_ATP-bd"/>
</dbReference>
<sequence length="326" mass="34853">MNLLSVRELAVYAQQACVLRELSFELAAGGSLAIIGESGSGKTQAMLALLGLLAPGLRAQGSVRFDGEELIGAPEARLRAVRGAGIAYVWQDALASLNPYLRIGTQLGELLALHQQLRGGAARAEALRLLDAVRLAQPALRLHQYPHELSGGMRQRVMLALALAGAPRLLIADEPTSALDISLRQQIVELLAELRRSHRLALIVITHDLSLVEPLCERSLVLYAGEMMEAAPSAPLLRAPRHPYTQALLRAQPGAALPPQSVLPSIAGSLPPLAPPAARCVFAPRCDRADARCAQQRPDWRVQAQSGWRCHQVPAAADHGGHGAAR</sequence>
<dbReference type="SMART" id="SM00382">
    <property type="entry name" value="AAA"/>
    <property type="match status" value="1"/>
</dbReference>
<dbReference type="Pfam" id="PF00005">
    <property type="entry name" value="ABC_tran"/>
    <property type="match status" value="1"/>
</dbReference>
<dbReference type="NCBIfam" id="TIGR01727">
    <property type="entry name" value="oligo_HPY"/>
    <property type="match status" value="1"/>
</dbReference>